<comment type="caution">
    <text evidence="1">The sequence shown here is derived from an EMBL/GenBank/DDBJ whole genome shotgun (WGS) entry which is preliminary data.</text>
</comment>
<dbReference type="Proteomes" id="UP000702544">
    <property type="component" value="Unassembled WGS sequence"/>
</dbReference>
<gene>
    <name evidence="1" type="ORF">GWO12_17155</name>
</gene>
<protein>
    <submittedName>
        <fullName evidence="1">Uncharacterized protein</fullName>
    </submittedName>
</protein>
<name>A0AAE4ZC69_9BACT</name>
<dbReference type="EMBL" id="JAACAK010000148">
    <property type="protein sequence ID" value="NIR76807.1"/>
    <property type="molecule type" value="Genomic_DNA"/>
</dbReference>
<evidence type="ECO:0000313" key="1">
    <source>
        <dbReference type="EMBL" id="NIR76807.1"/>
    </source>
</evidence>
<organism evidence="1 2">
    <name type="scientific">Candidatus Kutchimonas denitrificans</name>
    <dbReference type="NCBI Taxonomy" id="3056748"/>
    <lineage>
        <taxon>Bacteria</taxon>
        <taxon>Pseudomonadati</taxon>
        <taxon>Gemmatimonadota</taxon>
        <taxon>Gemmatimonadia</taxon>
        <taxon>Candidatus Palauibacterales</taxon>
        <taxon>Candidatus Palauibacteraceae</taxon>
        <taxon>Candidatus Kutchimonas</taxon>
    </lineage>
</organism>
<dbReference type="AlphaFoldDB" id="A0AAE4ZC69"/>
<evidence type="ECO:0000313" key="2">
    <source>
        <dbReference type="Proteomes" id="UP000702544"/>
    </source>
</evidence>
<reference evidence="1 2" key="1">
    <citation type="submission" date="2020-01" db="EMBL/GenBank/DDBJ databases">
        <title>Genomes assembled from Gulf of Kutch pelagic sediment metagenomes.</title>
        <authorList>
            <person name="Chandrashekar M."/>
            <person name="Mahajan M.S."/>
            <person name="Dave K.J."/>
            <person name="Vatsa P."/>
            <person name="Nathani N.M."/>
        </authorList>
    </citation>
    <scope>NUCLEOTIDE SEQUENCE [LARGE SCALE GENOMIC DNA]</scope>
    <source>
        <strain evidence="1">KS3-K002</strain>
    </source>
</reference>
<sequence>MSDRGPVADTHRRRYAGRTLRTAIPRDTTAALAERRGVTQRTIQRDCDGENRSWLTGFLDELERVYEAGGDLFPIVAHVTSYAKYLKLHGRPAHALVERWHELAEAEHEYEMRQNRARQNGESAEGEVLADQAHAAVLTELSAVRRILEERHIDPRGYRREM</sequence>
<proteinExistence type="predicted"/>
<accession>A0AAE4ZC69</accession>